<gene>
    <name evidence="1" type="ORF">JI742_10975</name>
</gene>
<dbReference type="Proteomes" id="UP000643207">
    <property type="component" value="Unassembled WGS sequence"/>
</dbReference>
<evidence type="ECO:0000313" key="1">
    <source>
        <dbReference type="EMBL" id="MBL0720410.1"/>
    </source>
</evidence>
<name>A0A9X0XJ36_9BURK</name>
<accession>A0A9X0XJ36</accession>
<dbReference type="EMBL" id="JAERRA010000002">
    <property type="protein sequence ID" value="MBL0720410.1"/>
    <property type="molecule type" value="Genomic_DNA"/>
</dbReference>
<protein>
    <submittedName>
        <fullName evidence="1">Uncharacterized protein</fullName>
    </submittedName>
</protein>
<reference evidence="1 2" key="1">
    <citation type="submission" date="2021-01" db="EMBL/GenBank/DDBJ databases">
        <title>Piscinibacter sp. Jin2 Genome sequencing and assembly.</title>
        <authorList>
            <person name="Kim I."/>
        </authorList>
    </citation>
    <scope>NUCLEOTIDE SEQUENCE [LARGE SCALE GENOMIC DNA]</scope>
    <source>
        <strain evidence="1 2">Jin2</strain>
    </source>
</reference>
<comment type="caution">
    <text evidence="1">The sequence shown here is derived from an EMBL/GenBank/DDBJ whole genome shotgun (WGS) entry which is preliminary data.</text>
</comment>
<sequence length="355" mass="36061">MKPRPARRPGSALLEALLLASLLALGLLAVTGLQQRMAADGREAGRLAEAAQIAASVLDHLRSQTEAAALQAAVEAPGSLLGALAPASAPHSLELALGASATLHTLRLSLAWPDGAGSSTRLHVDSLIAEPAPAWIGGPAAAPLDWLAPDRVQRLGLGGSMASAPGLALAPGELLLALDGEHWVADAADGSLRQRCNAAGACVDVNARLLGGHLLGAGAAAVERLDLVATEGLQADVDLDPGPGLARDGHFCRLAPMGYGDPAWPEGSRGYLCLLLLMETPGAVPAWGGRLQLQAASAPAGSVACRLLVTLAPSFDASASPPRYRGETGSLSRQHLLLRPGEPCPPGSALHQVLP</sequence>
<proteinExistence type="predicted"/>
<dbReference type="AlphaFoldDB" id="A0A9X0XJ36"/>
<dbReference type="RefSeq" id="WP_201826829.1">
    <property type="nucleotide sequence ID" value="NZ_JAERRA010000002.1"/>
</dbReference>
<evidence type="ECO:0000313" key="2">
    <source>
        <dbReference type="Proteomes" id="UP000643207"/>
    </source>
</evidence>
<keyword evidence="2" id="KW-1185">Reference proteome</keyword>
<organism evidence="1 2">
    <name type="scientific">Aquariibacter lacus</name>
    <dbReference type="NCBI Taxonomy" id="2801332"/>
    <lineage>
        <taxon>Bacteria</taxon>
        <taxon>Pseudomonadati</taxon>
        <taxon>Pseudomonadota</taxon>
        <taxon>Betaproteobacteria</taxon>
        <taxon>Burkholderiales</taxon>
        <taxon>Sphaerotilaceae</taxon>
        <taxon>Aquariibacter</taxon>
    </lineage>
</organism>